<dbReference type="InterPro" id="IPR024976">
    <property type="entry name" value="DUF3885"/>
</dbReference>
<evidence type="ECO:0000313" key="2">
    <source>
        <dbReference type="EMBL" id="RJF96791.1"/>
    </source>
</evidence>
<dbReference type="EMBL" id="QYUN01000003">
    <property type="protein sequence ID" value="RJF96791.1"/>
    <property type="molecule type" value="Genomic_DNA"/>
</dbReference>
<dbReference type="AlphaFoldDB" id="A0A418WW87"/>
<dbReference type="Proteomes" id="UP000285190">
    <property type="component" value="Unassembled WGS sequence"/>
</dbReference>
<feature type="domain" description="DUF3885" evidence="1">
    <location>
        <begin position="2"/>
        <end position="159"/>
    </location>
</feature>
<sequence>MRIHSLPESKRYPETEIERSEILRRQNAAACYALGEDAECILFITQYGESRHWPDYYVEGSRYAPEFLMLDSLAPEYVQSYERGQDGPMQFFATRQRWRTGAFDKLILMCADGIAGPYLFANTDKRNAYAPYDGGADLFFSASDAVSEARRTFSNWLSTTESGL</sequence>
<proteinExistence type="predicted"/>
<organism evidence="2 3">
    <name type="scientific">Noviherbaspirillum cavernae</name>
    <dbReference type="NCBI Taxonomy" id="2320862"/>
    <lineage>
        <taxon>Bacteria</taxon>
        <taxon>Pseudomonadati</taxon>
        <taxon>Pseudomonadota</taxon>
        <taxon>Betaproteobacteria</taxon>
        <taxon>Burkholderiales</taxon>
        <taxon>Oxalobacteraceae</taxon>
        <taxon>Noviherbaspirillum</taxon>
    </lineage>
</organism>
<comment type="caution">
    <text evidence="2">The sequence shown here is derived from an EMBL/GenBank/DDBJ whole genome shotgun (WGS) entry which is preliminary data.</text>
</comment>
<accession>A0A418WW87</accession>
<name>A0A418WW87_9BURK</name>
<evidence type="ECO:0000313" key="3">
    <source>
        <dbReference type="Proteomes" id="UP000285190"/>
    </source>
</evidence>
<keyword evidence="3" id="KW-1185">Reference proteome</keyword>
<protein>
    <recommendedName>
        <fullName evidence="1">DUF3885 domain-containing protein</fullName>
    </recommendedName>
</protein>
<dbReference type="Pfam" id="PF13021">
    <property type="entry name" value="DUF3885"/>
    <property type="match status" value="1"/>
</dbReference>
<reference evidence="2 3" key="1">
    <citation type="submission" date="2018-09" db="EMBL/GenBank/DDBJ databases">
        <authorList>
            <person name="Zhu H."/>
        </authorList>
    </citation>
    <scope>NUCLEOTIDE SEQUENCE [LARGE SCALE GENOMIC DNA]</scope>
    <source>
        <strain evidence="2 3">K2R10-39</strain>
    </source>
</reference>
<gene>
    <name evidence="2" type="ORF">D3870_20610</name>
</gene>
<evidence type="ECO:0000259" key="1">
    <source>
        <dbReference type="Pfam" id="PF13021"/>
    </source>
</evidence>